<dbReference type="InterPro" id="IPR050109">
    <property type="entry name" value="HTH-type_TetR-like_transc_reg"/>
</dbReference>
<dbReference type="PROSITE" id="PS50977">
    <property type="entry name" value="HTH_TETR_2"/>
    <property type="match status" value="1"/>
</dbReference>
<protein>
    <submittedName>
        <fullName evidence="4">TetR/AcrR family transcriptional regulator</fullName>
    </submittedName>
</protein>
<keyword evidence="1 2" id="KW-0238">DNA-binding</keyword>
<dbReference type="Proteomes" id="UP000602442">
    <property type="component" value="Unassembled WGS sequence"/>
</dbReference>
<dbReference type="Pfam" id="PF00440">
    <property type="entry name" value="TetR_N"/>
    <property type="match status" value="1"/>
</dbReference>
<dbReference type="SUPFAM" id="SSF46689">
    <property type="entry name" value="Homeodomain-like"/>
    <property type="match status" value="1"/>
</dbReference>
<name>A0ABS0N6R2_9SPHN</name>
<keyword evidence="5" id="KW-1185">Reference proteome</keyword>
<organism evidence="4 5">
    <name type="scientific">Aurantiacibacter sediminis</name>
    <dbReference type="NCBI Taxonomy" id="2793064"/>
    <lineage>
        <taxon>Bacteria</taxon>
        <taxon>Pseudomonadati</taxon>
        <taxon>Pseudomonadota</taxon>
        <taxon>Alphaproteobacteria</taxon>
        <taxon>Sphingomonadales</taxon>
        <taxon>Erythrobacteraceae</taxon>
        <taxon>Aurantiacibacter</taxon>
    </lineage>
</organism>
<feature type="domain" description="HTH tetR-type" evidence="3">
    <location>
        <begin position="20"/>
        <end position="80"/>
    </location>
</feature>
<dbReference type="InterPro" id="IPR001647">
    <property type="entry name" value="HTH_TetR"/>
</dbReference>
<dbReference type="InterPro" id="IPR009057">
    <property type="entry name" value="Homeodomain-like_sf"/>
</dbReference>
<feature type="DNA-binding region" description="H-T-H motif" evidence="2">
    <location>
        <begin position="43"/>
        <end position="62"/>
    </location>
</feature>
<evidence type="ECO:0000259" key="3">
    <source>
        <dbReference type="PROSITE" id="PS50977"/>
    </source>
</evidence>
<comment type="caution">
    <text evidence="4">The sequence shown here is derived from an EMBL/GenBank/DDBJ whole genome shotgun (WGS) entry which is preliminary data.</text>
</comment>
<dbReference type="RefSeq" id="WP_197922435.1">
    <property type="nucleotide sequence ID" value="NZ_CAWPTA010000009.1"/>
</dbReference>
<dbReference type="EMBL" id="JAEANY010000004">
    <property type="protein sequence ID" value="MBH5323486.1"/>
    <property type="molecule type" value="Genomic_DNA"/>
</dbReference>
<evidence type="ECO:0000256" key="1">
    <source>
        <dbReference type="ARBA" id="ARBA00023125"/>
    </source>
</evidence>
<evidence type="ECO:0000313" key="4">
    <source>
        <dbReference type="EMBL" id="MBH5323486.1"/>
    </source>
</evidence>
<evidence type="ECO:0000256" key="2">
    <source>
        <dbReference type="PROSITE-ProRule" id="PRU00335"/>
    </source>
</evidence>
<sequence length="200" mass="22641">MNQPDERLKTKQARRKGVSRLDAADWVTAANGMLQTGGIDAVRIEPLARKLGVTKGSFYWHFQDREALHTAILDQWRLRHTSAFINRLNRSVNRPRERLQLLAALPRRGKEVSKDVKLELSIREWAKRDDAVHTIVSEVDASRLDYIATLMIQCGLPATVAHDRAFYFYSGLLGEALIVEEVAESLSGLLDLLLFETTSD</sequence>
<dbReference type="Gene3D" id="1.10.357.10">
    <property type="entry name" value="Tetracycline Repressor, domain 2"/>
    <property type="match status" value="1"/>
</dbReference>
<gene>
    <name evidence="4" type="ORF">I5L03_12925</name>
</gene>
<accession>A0ABS0N6R2</accession>
<proteinExistence type="predicted"/>
<dbReference type="PANTHER" id="PTHR30055">
    <property type="entry name" value="HTH-TYPE TRANSCRIPTIONAL REGULATOR RUTR"/>
    <property type="match status" value="1"/>
</dbReference>
<dbReference type="PANTHER" id="PTHR30055:SF239">
    <property type="entry name" value="TRANSCRIPTIONAL REGULATORY PROTEIN"/>
    <property type="match status" value="1"/>
</dbReference>
<evidence type="ECO:0000313" key="5">
    <source>
        <dbReference type="Proteomes" id="UP000602442"/>
    </source>
</evidence>
<reference evidence="4 5" key="1">
    <citation type="submission" date="2020-11" db="EMBL/GenBank/DDBJ databases">
        <title>Erythrobacter sediminis sp. nov., a marine bacterium from a tidal flat of Garorim Bay.</title>
        <authorList>
            <person name="Kim D."/>
            <person name="Yoo Y."/>
            <person name="Kim J.-J."/>
        </authorList>
    </citation>
    <scope>NUCLEOTIDE SEQUENCE [LARGE SCALE GENOMIC DNA]</scope>
    <source>
        <strain evidence="4 5">JGD-13</strain>
    </source>
</reference>